<evidence type="ECO:0000256" key="3">
    <source>
        <dbReference type="SAM" id="MobiDB-lite"/>
    </source>
</evidence>
<keyword evidence="2" id="KW-0486">Methionine biosynthesis</keyword>
<reference evidence="5 6" key="1">
    <citation type="journal article" date="2019" name="Int. J. Syst. Evol. Microbiol.">
        <title>The Global Catalogue of Microorganisms (GCM) 10K type strain sequencing project: providing services to taxonomists for standard genome sequencing and annotation.</title>
        <authorList>
            <consortium name="The Broad Institute Genomics Platform"/>
            <consortium name="The Broad Institute Genome Sequencing Center for Infectious Disease"/>
            <person name="Wu L."/>
            <person name="Ma J."/>
        </authorList>
    </citation>
    <scope>NUCLEOTIDE SEQUENCE [LARGE SCALE GENOMIC DNA]</scope>
    <source>
        <strain evidence="5 6">JCM 3272</strain>
    </source>
</reference>
<dbReference type="NCBIfam" id="TIGR01392">
    <property type="entry name" value="homoserO_Ac_trn"/>
    <property type="match status" value="1"/>
</dbReference>
<dbReference type="InterPro" id="IPR008220">
    <property type="entry name" value="HAT_MetX-like"/>
</dbReference>
<dbReference type="PIRSF" id="PIRSF000443">
    <property type="entry name" value="Homoser_Ac_trans"/>
    <property type="match status" value="1"/>
</dbReference>
<dbReference type="Proteomes" id="UP001501444">
    <property type="component" value="Unassembled WGS sequence"/>
</dbReference>
<evidence type="ECO:0000259" key="4">
    <source>
        <dbReference type="Pfam" id="PF00561"/>
    </source>
</evidence>
<feature type="active site" evidence="2">
    <location>
        <position position="381"/>
    </location>
</feature>
<dbReference type="PANTHER" id="PTHR32268:SF11">
    <property type="entry name" value="HOMOSERINE O-ACETYLTRANSFERASE"/>
    <property type="match status" value="1"/>
</dbReference>
<comment type="caution">
    <text evidence="5">The sequence shown here is derived from an EMBL/GenBank/DDBJ whole genome shotgun (WGS) entry which is preliminary data.</text>
</comment>
<dbReference type="PANTHER" id="PTHR32268">
    <property type="entry name" value="HOMOSERINE O-ACETYLTRANSFERASE"/>
    <property type="match status" value="1"/>
</dbReference>
<feature type="compositionally biased region" description="Basic and acidic residues" evidence="3">
    <location>
        <begin position="81"/>
        <end position="93"/>
    </location>
</feature>
<sequence>MISAMGPAPTRAAGSVGPVETRYADLPDPIDLDCGRRLTQVRVAYETYGTLSPERDNVILVCHALSGDAHAAGRSATSTDSTRDGFGAEDRDGAGTQGLGWWDGMIGPGKAFDTDRFFVVSTNLLGGCRGTTGPSSVNPETGRPYGSDFPVVTVADMVRTERAFLATLGIERLAAVAGGSLGGMQALQWAVQYPDRVGAVVAIASTHALHAQGLAWNAIARDAIMRDPDWQGGHYHGTGRAPSAGMGVARMVGHVTYLSSDAMTDRFGRGLQSSDDVRYTITDAEFQVESYLRHQAGTFVKRFDANTYLYTSRALTYFDLARQHGDGSLAKALEGVTARTLLIAFSSDWLYPPSASRDVEEALLGLGKPVEFHVIDAPYGHDCFLLEEARQTPIIRRFLSA</sequence>
<keyword evidence="1 2" id="KW-0808">Transferase</keyword>
<proteinExistence type="inferred from homology"/>
<accession>A0ABN3FQG7</accession>
<organism evidence="5 6">
    <name type="scientific">Dactylosporangium salmoneum</name>
    <dbReference type="NCBI Taxonomy" id="53361"/>
    <lineage>
        <taxon>Bacteria</taxon>
        <taxon>Bacillati</taxon>
        <taxon>Actinomycetota</taxon>
        <taxon>Actinomycetes</taxon>
        <taxon>Micromonosporales</taxon>
        <taxon>Micromonosporaceae</taxon>
        <taxon>Dactylosporangium</taxon>
    </lineage>
</organism>
<dbReference type="InterPro" id="IPR029058">
    <property type="entry name" value="AB_hydrolase_fold"/>
</dbReference>
<dbReference type="EMBL" id="BAAARV010000015">
    <property type="protein sequence ID" value="GAA2335462.1"/>
    <property type="molecule type" value="Genomic_DNA"/>
</dbReference>
<dbReference type="HAMAP" id="MF_00296">
    <property type="entry name" value="MetX_acyltransf"/>
    <property type="match status" value="1"/>
</dbReference>
<dbReference type="InterPro" id="IPR000073">
    <property type="entry name" value="AB_hydrolase_1"/>
</dbReference>
<feature type="domain" description="AB hydrolase-1" evidence="4">
    <location>
        <begin position="85"/>
        <end position="386"/>
    </location>
</feature>
<feature type="region of interest" description="Disordered" evidence="3">
    <location>
        <begin position="71"/>
        <end position="93"/>
    </location>
</feature>
<comment type="catalytic activity">
    <reaction evidence="2">
        <text>L-homoserine + acetyl-CoA = O-acetyl-L-homoserine + CoA</text>
        <dbReference type="Rhea" id="RHEA:13701"/>
        <dbReference type="ChEBI" id="CHEBI:57287"/>
        <dbReference type="ChEBI" id="CHEBI:57288"/>
        <dbReference type="ChEBI" id="CHEBI:57476"/>
        <dbReference type="ChEBI" id="CHEBI:57716"/>
        <dbReference type="EC" id="2.3.1.31"/>
    </reaction>
</comment>
<dbReference type="Pfam" id="PF00561">
    <property type="entry name" value="Abhydrolase_1"/>
    <property type="match status" value="1"/>
</dbReference>
<keyword evidence="2" id="KW-0012">Acyltransferase</keyword>
<comment type="caution">
    <text evidence="2">Lacks conserved residue(s) required for the propagation of feature annotation.</text>
</comment>
<dbReference type="Gene3D" id="1.10.1740.110">
    <property type="match status" value="1"/>
</dbReference>
<comment type="subunit">
    <text evidence="2">Homodimer.</text>
</comment>
<evidence type="ECO:0000313" key="5">
    <source>
        <dbReference type="EMBL" id="GAA2335462.1"/>
    </source>
</evidence>
<feature type="binding site" evidence="2">
    <location>
        <position position="382"/>
    </location>
    <ligand>
        <name>substrate</name>
    </ligand>
</feature>
<evidence type="ECO:0000256" key="1">
    <source>
        <dbReference type="ARBA" id="ARBA00022679"/>
    </source>
</evidence>
<keyword evidence="2" id="KW-0028">Amino-acid biosynthesis</keyword>
<dbReference type="SUPFAM" id="SSF53474">
    <property type="entry name" value="alpha/beta-Hydrolases"/>
    <property type="match status" value="1"/>
</dbReference>
<dbReference type="EC" id="2.3.1.31" evidence="2"/>
<feature type="active site" evidence="2">
    <location>
        <position position="348"/>
    </location>
</feature>
<comment type="subcellular location">
    <subcellularLocation>
        <location evidence="2">Cytoplasm</location>
    </subcellularLocation>
</comment>
<comment type="pathway">
    <text evidence="2">Amino-acid biosynthesis; L-methionine biosynthesis via de novo pathway; O-acetyl-L-homoserine from L-homoserine: step 1/1.</text>
</comment>
<evidence type="ECO:0000313" key="6">
    <source>
        <dbReference type="Proteomes" id="UP001501444"/>
    </source>
</evidence>
<gene>
    <name evidence="2" type="primary">metXA</name>
    <name evidence="5" type="ORF">GCM10010170_015370</name>
</gene>
<protein>
    <recommendedName>
        <fullName evidence="2">Homoserine O-acetyltransferase</fullName>
        <shortName evidence="2">HAT</shortName>
        <ecNumber evidence="2">2.3.1.31</ecNumber>
    </recommendedName>
    <alternativeName>
        <fullName evidence="2">Homoserine transacetylase</fullName>
        <shortName evidence="2">HTA</shortName>
    </alternativeName>
</protein>
<evidence type="ECO:0000256" key="2">
    <source>
        <dbReference type="HAMAP-Rule" id="MF_00296"/>
    </source>
</evidence>
<feature type="binding site" evidence="2">
    <location>
        <position position="250"/>
    </location>
    <ligand>
        <name>substrate</name>
    </ligand>
</feature>
<keyword evidence="2" id="KW-0963">Cytoplasm</keyword>
<comment type="function">
    <text evidence="2">Transfers an acetyl group from acetyl-CoA to L-homoserine, forming acetyl-L-homoserine.</text>
</comment>
<dbReference type="NCBIfam" id="NF001209">
    <property type="entry name" value="PRK00175.1"/>
    <property type="match status" value="1"/>
</dbReference>
<keyword evidence="6" id="KW-1185">Reference proteome</keyword>
<dbReference type="Gene3D" id="3.40.50.1820">
    <property type="entry name" value="alpha/beta hydrolase"/>
    <property type="match status" value="1"/>
</dbReference>
<feature type="active site" description="Nucleophile" evidence="2">
    <location>
        <position position="180"/>
    </location>
</feature>
<comment type="similarity">
    <text evidence="2">Belongs to the AB hydrolase superfamily. MetX family.</text>
</comment>
<name>A0ABN3FQG7_9ACTN</name>